<dbReference type="InterPro" id="IPR019734">
    <property type="entry name" value="TPR_rpt"/>
</dbReference>
<accession>A0AAN8KBU8</accession>
<dbReference type="SMART" id="SM00028">
    <property type="entry name" value="TPR"/>
    <property type="match status" value="6"/>
</dbReference>
<evidence type="ECO:0000256" key="3">
    <source>
        <dbReference type="SAM" id="MobiDB-lite"/>
    </source>
</evidence>
<keyword evidence="1 2" id="KW-0802">TPR repeat</keyword>
<sequence length="559" mass="63532">MTLFDNIKQLHQSELYGELKQLATIALTLCDNNTEAELLSPSQRYQVLVFLADSLCFLTEFKKSECIYRKALLFKKAINKVAKGKCGNVTDITTDVEVKYRLYNCLTKMEQDKEALNVLESINTKQRNSKVNLALAKLYLKDGRDRSAITCYKEVVREHPMALEAINGLLSLGMKSADVEALVMNSLPHGSNYDWLTVWIKGHSYLASKEYNYAVSTFKLMESKLNLRDSVPILSAIAESKFYDGNYQQAMLVFQRIRSLDPYYMKNMDLYAYILVRERSSKELQSLAHDLIAISEQAPEPWIALGYMTLICSNKTREKLSRALYFGVKAYTFKPKLVEALLLKGSTLVELKKTQDAIVHYQEVVRLAPHRFEAYQGLINCYLISWRIKDAISWCGRAMRTLGNSARTLTLSASVLAKDPSTISKAKQYLEKAMRFDPTYVEAVYITAEILMQEKAYQQGIEILKKQLSVQTKTSARLHQLLGDFLAQTGSYADALSQYSTALGIDPNYSRAKKGIERVEKQNVDLETDTEAEDMRASDNDIEFEGSDLDSTWSEAEFN</sequence>
<dbReference type="PANTHER" id="PTHR12558">
    <property type="entry name" value="CELL DIVISION CYCLE 16,23,27"/>
    <property type="match status" value="1"/>
</dbReference>
<dbReference type="SUPFAM" id="SSF48452">
    <property type="entry name" value="TPR-like"/>
    <property type="match status" value="2"/>
</dbReference>
<comment type="caution">
    <text evidence="5">The sequence shown here is derived from an EMBL/GenBank/DDBJ whole genome shotgun (WGS) entry which is preliminary data.</text>
</comment>
<evidence type="ECO:0008006" key="7">
    <source>
        <dbReference type="Google" id="ProtNLM"/>
    </source>
</evidence>
<evidence type="ECO:0000313" key="5">
    <source>
        <dbReference type="EMBL" id="KAK6190635.1"/>
    </source>
</evidence>
<feature type="repeat" description="TPR" evidence="2">
    <location>
        <begin position="338"/>
        <end position="371"/>
    </location>
</feature>
<evidence type="ECO:0000256" key="1">
    <source>
        <dbReference type="ARBA" id="ARBA00022803"/>
    </source>
</evidence>
<dbReference type="Gene3D" id="1.25.40.10">
    <property type="entry name" value="Tetratricopeptide repeat domain"/>
    <property type="match status" value="2"/>
</dbReference>
<dbReference type="PROSITE" id="PS50005">
    <property type="entry name" value="TPR"/>
    <property type="match status" value="2"/>
</dbReference>
<dbReference type="GO" id="GO:0045842">
    <property type="term" value="P:positive regulation of mitotic metaphase/anaphase transition"/>
    <property type="evidence" value="ECO:0007669"/>
    <property type="project" value="TreeGrafter"/>
</dbReference>
<dbReference type="AlphaFoldDB" id="A0AAN8KBU8"/>
<feature type="repeat" description="TPR" evidence="2">
    <location>
        <begin position="476"/>
        <end position="509"/>
    </location>
</feature>
<dbReference type="Proteomes" id="UP001347796">
    <property type="component" value="Unassembled WGS sequence"/>
</dbReference>
<reference evidence="5 6" key="1">
    <citation type="submission" date="2024-01" db="EMBL/GenBank/DDBJ databases">
        <title>The genome of the rayed Mediterranean limpet Patella caerulea (Linnaeus, 1758).</title>
        <authorList>
            <person name="Anh-Thu Weber A."/>
            <person name="Halstead-Nussloch G."/>
        </authorList>
    </citation>
    <scope>NUCLEOTIDE SEQUENCE [LARGE SCALE GENOMIC DNA]</scope>
    <source>
        <strain evidence="5">AATW-2023a</strain>
        <tissue evidence="5">Whole specimen</tissue>
    </source>
</reference>
<dbReference type="GO" id="GO:0005680">
    <property type="term" value="C:anaphase-promoting complex"/>
    <property type="evidence" value="ECO:0007669"/>
    <property type="project" value="TreeGrafter"/>
</dbReference>
<organism evidence="5 6">
    <name type="scientific">Patella caerulea</name>
    <name type="common">Rayed Mediterranean limpet</name>
    <dbReference type="NCBI Taxonomy" id="87958"/>
    <lineage>
        <taxon>Eukaryota</taxon>
        <taxon>Metazoa</taxon>
        <taxon>Spiralia</taxon>
        <taxon>Lophotrochozoa</taxon>
        <taxon>Mollusca</taxon>
        <taxon>Gastropoda</taxon>
        <taxon>Patellogastropoda</taxon>
        <taxon>Patelloidea</taxon>
        <taxon>Patellidae</taxon>
        <taxon>Patella</taxon>
    </lineage>
</organism>
<dbReference type="GO" id="GO:0051301">
    <property type="term" value="P:cell division"/>
    <property type="evidence" value="ECO:0007669"/>
    <property type="project" value="TreeGrafter"/>
</dbReference>
<proteinExistence type="predicted"/>
<dbReference type="Pfam" id="PF13181">
    <property type="entry name" value="TPR_8"/>
    <property type="match status" value="2"/>
</dbReference>
<protein>
    <recommendedName>
        <fullName evidence="7">Anaphase-promoting complex subunit 7</fullName>
    </recommendedName>
</protein>
<dbReference type="GO" id="GO:0016567">
    <property type="term" value="P:protein ubiquitination"/>
    <property type="evidence" value="ECO:0007669"/>
    <property type="project" value="TreeGrafter"/>
</dbReference>
<gene>
    <name evidence="5" type="ORF">SNE40_002458</name>
    <name evidence="4" type="ORF">SNE40_006350</name>
</gene>
<dbReference type="PANTHER" id="PTHR12558:SF36">
    <property type="entry name" value="ANAPHASE-PROMOTING COMPLEX SUBUNIT 7"/>
    <property type="match status" value="1"/>
</dbReference>
<feature type="region of interest" description="Disordered" evidence="3">
    <location>
        <begin position="522"/>
        <end position="559"/>
    </location>
</feature>
<dbReference type="EMBL" id="JAZGQO010000006">
    <property type="protein sequence ID" value="KAK6183743.1"/>
    <property type="molecule type" value="Genomic_DNA"/>
</dbReference>
<keyword evidence="6" id="KW-1185">Reference proteome</keyword>
<dbReference type="EMBL" id="JAZGQO010000002">
    <property type="protein sequence ID" value="KAK6190635.1"/>
    <property type="molecule type" value="Genomic_DNA"/>
</dbReference>
<evidence type="ECO:0000313" key="6">
    <source>
        <dbReference type="Proteomes" id="UP001347796"/>
    </source>
</evidence>
<evidence type="ECO:0000313" key="4">
    <source>
        <dbReference type="EMBL" id="KAK6183743.1"/>
    </source>
</evidence>
<evidence type="ECO:0000256" key="2">
    <source>
        <dbReference type="PROSITE-ProRule" id="PRU00339"/>
    </source>
</evidence>
<feature type="compositionally biased region" description="Polar residues" evidence="3">
    <location>
        <begin position="549"/>
        <end position="559"/>
    </location>
</feature>
<dbReference type="InterPro" id="IPR011990">
    <property type="entry name" value="TPR-like_helical_dom_sf"/>
</dbReference>
<name>A0AAN8KBU8_PATCE</name>
<dbReference type="Pfam" id="PF13174">
    <property type="entry name" value="TPR_6"/>
    <property type="match status" value="1"/>
</dbReference>
<dbReference type="SUPFAM" id="SSF81901">
    <property type="entry name" value="HCP-like"/>
    <property type="match status" value="1"/>
</dbReference>